<keyword evidence="1" id="KW-0812">Transmembrane</keyword>
<dbReference type="AlphaFoldDB" id="A0A7G9ZCS1"/>
<organism evidence="2">
    <name type="scientific">Candidatus Methanophaga sp. ANME-1 ERB7</name>
    <dbReference type="NCBI Taxonomy" id="2759913"/>
    <lineage>
        <taxon>Archaea</taxon>
        <taxon>Methanobacteriati</taxon>
        <taxon>Methanobacteriota</taxon>
        <taxon>Stenosarchaea group</taxon>
        <taxon>Methanomicrobia</taxon>
        <taxon>Candidatus Methanophagales</taxon>
        <taxon>Candidatus Methanophagaceae</taxon>
        <taxon>Candidatus Methanophaga</taxon>
    </lineage>
</organism>
<dbReference type="EMBL" id="MT631712">
    <property type="protein sequence ID" value="QNO58055.1"/>
    <property type="molecule type" value="Genomic_DNA"/>
</dbReference>
<name>A0A7G9ZCS1_9EURY</name>
<accession>A0A7G9ZCS1</accession>
<feature type="transmembrane region" description="Helical" evidence="1">
    <location>
        <begin position="94"/>
        <end position="115"/>
    </location>
</feature>
<evidence type="ECO:0000313" key="2">
    <source>
        <dbReference type="EMBL" id="QNO58055.1"/>
    </source>
</evidence>
<gene>
    <name evidence="2" type="ORF">BLAHKPKO_00019</name>
</gene>
<protein>
    <submittedName>
        <fullName evidence="2">Uncharacterized protein</fullName>
    </submittedName>
</protein>
<keyword evidence="1" id="KW-1133">Transmembrane helix</keyword>
<keyword evidence="1" id="KW-0472">Membrane</keyword>
<reference evidence="2" key="1">
    <citation type="submission" date="2020-06" db="EMBL/GenBank/DDBJ databases">
        <title>Unique genomic features of the anaerobic methanotrophic archaea.</title>
        <authorList>
            <person name="Chadwick G.L."/>
            <person name="Skennerton C.T."/>
            <person name="Laso-Perez R."/>
            <person name="Leu A.O."/>
            <person name="Speth D.R."/>
            <person name="Yu H."/>
            <person name="Morgan-Lang C."/>
            <person name="Hatzenpichler R."/>
            <person name="Goudeau D."/>
            <person name="Malmstrom R."/>
            <person name="Brazelton W.J."/>
            <person name="Woyke T."/>
            <person name="Hallam S.J."/>
            <person name="Tyson G.W."/>
            <person name="Wegener G."/>
            <person name="Boetius A."/>
            <person name="Orphan V."/>
        </authorList>
    </citation>
    <scope>NUCLEOTIDE SEQUENCE</scope>
</reference>
<sequence length="125" mass="13439">MPTKLSEGDIRYGAANYKVIGLNCVVGKHATFRLQPLSRAKDVVIPITLKYGDQSRTFSYTILAEEAVPIAPVVAAQPVAPESTPVPVPGKSDLMMVVVGASVVLITIIIGISVFQIKRPHSREK</sequence>
<evidence type="ECO:0000256" key="1">
    <source>
        <dbReference type="SAM" id="Phobius"/>
    </source>
</evidence>
<proteinExistence type="predicted"/>